<evidence type="ECO:0000313" key="3">
    <source>
        <dbReference type="Proteomes" id="UP000255234"/>
    </source>
</evidence>
<keyword evidence="1" id="KW-0812">Transmembrane</keyword>
<accession>A0A378NQH4</accession>
<keyword evidence="1" id="KW-1133">Transmembrane helix</keyword>
<proteinExistence type="predicted"/>
<reference evidence="2 3" key="1">
    <citation type="submission" date="2018-06" db="EMBL/GenBank/DDBJ databases">
        <authorList>
            <consortium name="Pathogen Informatics"/>
            <person name="Doyle S."/>
        </authorList>
    </citation>
    <scope>NUCLEOTIDE SEQUENCE [LARGE SCALE GENOMIC DNA]</scope>
    <source>
        <strain evidence="2 3">NCTC10571</strain>
    </source>
</reference>
<dbReference type="AlphaFoldDB" id="A0A378NQH4"/>
<protein>
    <submittedName>
        <fullName evidence="2">Uncharacterized protein</fullName>
    </submittedName>
</protein>
<name>A0A378NQH4_9FIRM</name>
<evidence type="ECO:0000313" key="2">
    <source>
        <dbReference type="EMBL" id="STY70591.1"/>
    </source>
</evidence>
<keyword evidence="1" id="KW-0472">Membrane</keyword>
<sequence length="202" mass="23500">MIKKRRNIKKEKLKEKLLNEQQGFIVGNALIILPLIFSLIIAILIIVQAISSSIFNYIDNWILQEQTKNILENMATEITYADEIIDQIDFAHKETLIIATKRRATANSDDMEKYIGFRKEGAIIYRCEISKLNNDIYTIRAKQPLNSENYFGNDNISYSCRKIDDNLYQLDVTGKTYRTNQEFKLITVVLQRNAKIMDNIEP</sequence>
<dbReference type="EMBL" id="UGPP01000001">
    <property type="protein sequence ID" value="STY70591.1"/>
    <property type="molecule type" value="Genomic_DNA"/>
</dbReference>
<evidence type="ECO:0000256" key="1">
    <source>
        <dbReference type="SAM" id="Phobius"/>
    </source>
</evidence>
<gene>
    <name evidence="2" type="ORF">NCTC10571_00730</name>
</gene>
<organism evidence="2 3">
    <name type="scientific">Megamonas hypermegale</name>
    <dbReference type="NCBI Taxonomy" id="158847"/>
    <lineage>
        <taxon>Bacteria</taxon>
        <taxon>Bacillati</taxon>
        <taxon>Bacillota</taxon>
        <taxon>Negativicutes</taxon>
        <taxon>Selenomonadales</taxon>
        <taxon>Selenomonadaceae</taxon>
        <taxon>Megamonas</taxon>
    </lineage>
</organism>
<feature type="transmembrane region" description="Helical" evidence="1">
    <location>
        <begin position="21"/>
        <end position="47"/>
    </location>
</feature>
<dbReference type="Proteomes" id="UP000255234">
    <property type="component" value="Unassembled WGS sequence"/>
</dbReference>